<dbReference type="Pfam" id="PF12705">
    <property type="entry name" value="PDDEXK_1"/>
    <property type="match status" value="1"/>
</dbReference>
<dbReference type="Gene3D" id="3.90.320.10">
    <property type="match status" value="1"/>
</dbReference>
<evidence type="ECO:0000259" key="2">
    <source>
        <dbReference type="Pfam" id="PF12705"/>
    </source>
</evidence>
<dbReference type="InterPro" id="IPR027417">
    <property type="entry name" value="P-loop_NTPase"/>
</dbReference>
<evidence type="ECO:0000313" key="4">
    <source>
        <dbReference type="Proteomes" id="UP000011885"/>
    </source>
</evidence>
<name>M5UIT0_9BACT</name>
<keyword evidence="4" id="KW-1185">Reference proteome</keyword>
<dbReference type="EMBL" id="ANOH01000184">
    <property type="protein sequence ID" value="EMI55938.1"/>
    <property type="molecule type" value="Genomic_DNA"/>
</dbReference>
<evidence type="ECO:0000313" key="3">
    <source>
        <dbReference type="EMBL" id="EMI55938.1"/>
    </source>
</evidence>
<accession>M5UIT0</accession>
<reference evidence="3 4" key="1">
    <citation type="journal article" date="2013" name="Mar. Genomics">
        <title>Expression of sulfatases in Rhodopirellula baltica and the diversity of sulfatases in the genus Rhodopirellula.</title>
        <authorList>
            <person name="Wegner C.E."/>
            <person name="Richter-Heitmann T."/>
            <person name="Klindworth A."/>
            <person name="Klockow C."/>
            <person name="Richter M."/>
            <person name="Achstetter T."/>
            <person name="Glockner F.O."/>
            <person name="Harder J."/>
        </authorList>
    </citation>
    <scope>NUCLEOTIDE SEQUENCE [LARGE SCALE GENOMIC DNA]</scope>
    <source>
        <strain evidence="3 4">SM41</strain>
    </source>
</reference>
<dbReference type="InterPro" id="IPR038726">
    <property type="entry name" value="PDDEXK_AddAB-type"/>
</dbReference>
<evidence type="ECO:0000256" key="1">
    <source>
        <dbReference type="SAM" id="MobiDB-lite"/>
    </source>
</evidence>
<protein>
    <submittedName>
        <fullName evidence="3">ATP-dependent nuclease subunit B-like protein</fullName>
    </submittedName>
</protein>
<dbReference type="RefSeq" id="WP_008678581.1">
    <property type="nucleotide sequence ID" value="NZ_ANOH01000184.1"/>
</dbReference>
<proteinExistence type="predicted"/>
<dbReference type="SUPFAM" id="SSF52540">
    <property type="entry name" value="P-loop containing nucleoside triphosphate hydrolases"/>
    <property type="match status" value="1"/>
</dbReference>
<dbReference type="AlphaFoldDB" id="M5UIT0"/>
<dbReference type="OrthoDB" id="5487982at2"/>
<dbReference type="PATRIC" id="fig|1263870.3.peg.2779"/>
<dbReference type="Proteomes" id="UP000011885">
    <property type="component" value="Unassembled WGS sequence"/>
</dbReference>
<sequence length="1021" mass="114671">MVSKTKKAGGNGRRAKGTATIQRVFCGWDVPLLESATRWLIDNHSLWSASQEEADAMPLLAAQLDGDVSDDAPPDSNANGQSTGTIDLSPVDVVLPSSRAIHRLQEKLFFAAKATGKRYRPPRFYLVGRLPSLLYRRPAEWATDFEQTLAWARVLASSEPSLLQTIIPTLPDSESMSGWLDLATTVGRLWTKTSAENWTFDDVADKADGAPEKRRWEFLSDAHRQYLEELKKADRCDPNAAALDAIADRRCRTLRPLVLVGASDLPEMVKTMLSQLDAPVSSLIAAPENMSGHFDDLGCLNADKWKDRILPIEDDQLIPAEGIEDQVHSVTEVLAELSENHSVDAITVGVTDESQIEPIENQCRMLNVETYRHFGWTVADTPVGRLMELIVTYRQRRNWRSLAALVRHAAVYELIDQQLREDDTDKGGKPTNTDWLTKLDQLMAEAFPRNVDQPLPPKRFEAPVVQKIRDHVATWLSPLDQDRQTIRGWSVAVKEVLTKVYPRDESSTASTPDEDSRTEQAVQATLETLAGLEDLSVPLDTPVESDTAIELLAGRIGDISLPDTSAPEKLEILGWLDLALDDAPALVLCGLNHPFVPEASSSDPFLPSALQKSLNQRVNDRRYARDVHSLQQMLSARENTKLIVGKHSADGSPTPPSRLLAAATAEDASRRVCRLLTEQRPTIQIVRDPDGPQPNDTLDAKLVDEQRKRFFRPPPPEPGRTIETLSVTAFSAYLECPYRFYLRHVLRLRPLDDAALELAANQFGDLVHGALEYFGESDKKDEADPAKIEAELIAQLHRFAEERYGSNTASTVALQVRQAERRLKTVALRQAERVAKGWRIHAVEASVDELDYDRKTKKPKKPTGITLDGQFTGLRGRFDRIDYHPETERWAILDYKTHGHLPEKKHLKKLPDKSTTWVDLQLPLYRRFIPDLGIPADPVNVELGYFNVAEKDAETQVNIATFTEAQFQQADELIHHCVRQIRTCHFEPNENGVEFDDYEMMFNETTTTLGEDDEEYSEVSR</sequence>
<feature type="domain" description="PD-(D/E)XK endonuclease-like" evidence="2">
    <location>
        <begin position="724"/>
        <end position="990"/>
    </location>
</feature>
<comment type="caution">
    <text evidence="3">The sequence shown here is derived from an EMBL/GenBank/DDBJ whole genome shotgun (WGS) entry which is preliminary data.</text>
</comment>
<organism evidence="3 4">
    <name type="scientific">Rhodopirellula sallentina SM41</name>
    <dbReference type="NCBI Taxonomy" id="1263870"/>
    <lineage>
        <taxon>Bacteria</taxon>
        <taxon>Pseudomonadati</taxon>
        <taxon>Planctomycetota</taxon>
        <taxon>Planctomycetia</taxon>
        <taxon>Pirellulales</taxon>
        <taxon>Pirellulaceae</taxon>
        <taxon>Rhodopirellula</taxon>
    </lineage>
</organism>
<feature type="region of interest" description="Disordered" evidence="1">
    <location>
        <begin position="65"/>
        <end position="84"/>
    </location>
</feature>
<dbReference type="InterPro" id="IPR011604">
    <property type="entry name" value="PDDEXK-like_dom_sf"/>
</dbReference>
<gene>
    <name evidence="3" type="ORF">RSSM_02612</name>
</gene>